<feature type="transmembrane region" description="Helical" evidence="1">
    <location>
        <begin position="86"/>
        <end position="108"/>
    </location>
</feature>
<gene>
    <name evidence="2" type="ORF">DI598_21125</name>
</gene>
<dbReference type="Pfam" id="PF11750">
    <property type="entry name" value="DUF3307"/>
    <property type="match status" value="1"/>
</dbReference>
<dbReference type="EMBL" id="QFOI01000801">
    <property type="protein sequence ID" value="PZP37652.1"/>
    <property type="molecule type" value="Genomic_DNA"/>
</dbReference>
<keyword evidence="1" id="KW-0472">Membrane</keyword>
<reference evidence="2 3" key="1">
    <citation type="submission" date="2017-11" db="EMBL/GenBank/DDBJ databases">
        <title>Infants hospitalized years apart are colonized by the same room-sourced microbial strains.</title>
        <authorList>
            <person name="Brooks B."/>
            <person name="Olm M.R."/>
            <person name="Firek B.A."/>
            <person name="Baker R."/>
            <person name="Thomas B.C."/>
            <person name="Morowitz M.J."/>
            <person name="Banfield J.F."/>
        </authorList>
    </citation>
    <scope>NUCLEOTIDE SEQUENCE [LARGE SCALE GENOMIC DNA]</scope>
    <source>
        <strain evidence="2">S2_009_000_R2_76</strain>
    </source>
</reference>
<name>A0A2W5G2S0_9SPHI</name>
<protein>
    <submittedName>
        <fullName evidence="2">DUF3307 domain-containing protein</fullName>
    </submittedName>
</protein>
<evidence type="ECO:0000313" key="3">
    <source>
        <dbReference type="Proteomes" id="UP000249645"/>
    </source>
</evidence>
<evidence type="ECO:0000313" key="2">
    <source>
        <dbReference type="EMBL" id="PZP37652.1"/>
    </source>
</evidence>
<dbReference type="InterPro" id="IPR021737">
    <property type="entry name" value="Phage_phiKZ_Orf197"/>
</dbReference>
<comment type="caution">
    <text evidence="2">The sequence shown here is derived from an EMBL/GenBank/DDBJ whole genome shotgun (WGS) entry which is preliminary data.</text>
</comment>
<feature type="non-terminal residue" evidence="2">
    <location>
        <position position="130"/>
    </location>
</feature>
<proteinExistence type="predicted"/>
<evidence type="ECO:0000256" key="1">
    <source>
        <dbReference type="SAM" id="Phobius"/>
    </source>
</evidence>
<feature type="transmembrane region" description="Helical" evidence="1">
    <location>
        <begin position="59"/>
        <end position="80"/>
    </location>
</feature>
<feature type="transmembrane region" description="Helical" evidence="1">
    <location>
        <begin position="35"/>
        <end position="52"/>
    </location>
</feature>
<sequence>MTKLLVALLLAHIIGDFVLQPDKWVKDKESKKIRSGYLLVHVLLHIALMVVLTGFEMKYWLGFLIIGITHYLLDLSKLYWDKKKKISAFFIDQILHIVVILLTVWAYYPGFLLPWHLILTPKFQLLVGAI</sequence>
<dbReference type="Proteomes" id="UP000249645">
    <property type="component" value="Unassembled WGS sequence"/>
</dbReference>
<dbReference type="AlphaFoldDB" id="A0A2W5G2S0"/>
<keyword evidence="1" id="KW-0812">Transmembrane</keyword>
<organism evidence="2 3">
    <name type="scientific">Pseudopedobacter saltans</name>
    <dbReference type="NCBI Taxonomy" id="151895"/>
    <lineage>
        <taxon>Bacteria</taxon>
        <taxon>Pseudomonadati</taxon>
        <taxon>Bacteroidota</taxon>
        <taxon>Sphingobacteriia</taxon>
        <taxon>Sphingobacteriales</taxon>
        <taxon>Sphingobacteriaceae</taxon>
        <taxon>Pseudopedobacter</taxon>
    </lineage>
</organism>
<keyword evidence="1" id="KW-1133">Transmembrane helix</keyword>
<accession>A0A2W5G2S0</accession>